<dbReference type="InterPro" id="IPR044844">
    <property type="entry name" value="Trans_IPPS_euk-type"/>
</dbReference>
<evidence type="ECO:0000256" key="3">
    <source>
        <dbReference type="ARBA" id="ARBA00012373"/>
    </source>
</evidence>
<comment type="caution">
    <text evidence="6">The sequence shown here is derived from an EMBL/GenBank/DDBJ whole genome shotgun (WGS) entry which is preliminary data.</text>
</comment>
<keyword evidence="7" id="KW-1185">Reference proteome</keyword>
<comment type="similarity">
    <text evidence="2 5">Belongs to the phytoene/squalene synthase family.</text>
</comment>
<dbReference type="PANTHER" id="PTHR11626:SF2">
    <property type="entry name" value="SQUALENE SYNTHASE"/>
    <property type="match status" value="1"/>
</dbReference>
<dbReference type="EMBL" id="MU155158">
    <property type="protein sequence ID" value="KAF9483059.1"/>
    <property type="molecule type" value="Genomic_DNA"/>
</dbReference>
<dbReference type="PANTHER" id="PTHR11626">
    <property type="entry name" value="FARNESYL-DIPHOSPHATE FARNESYLTRANSFERASE"/>
    <property type="match status" value="1"/>
</dbReference>
<comment type="cofactor">
    <cofactor evidence="1 5">
        <name>Mg(2+)</name>
        <dbReference type="ChEBI" id="CHEBI:18420"/>
    </cofactor>
</comment>
<dbReference type="GO" id="GO:0006696">
    <property type="term" value="P:ergosterol biosynthetic process"/>
    <property type="evidence" value="ECO:0007669"/>
    <property type="project" value="TreeGrafter"/>
</dbReference>
<dbReference type="SFLD" id="SFLDS00005">
    <property type="entry name" value="Isoprenoid_Synthase_Type_I"/>
    <property type="match status" value="1"/>
</dbReference>
<dbReference type="InterPro" id="IPR019845">
    <property type="entry name" value="Squalene/phytoene_synthase_CS"/>
</dbReference>
<dbReference type="GO" id="GO:0051996">
    <property type="term" value="F:squalene synthase [NAD(P)H] activity"/>
    <property type="evidence" value="ECO:0007669"/>
    <property type="project" value="UniProtKB-UniRule"/>
</dbReference>
<evidence type="ECO:0000256" key="1">
    <source>
        <dbReference type="ARBA" id="ARBA00001946"/>
    </source>
</evidence>
<keyword evidence="4 5" id="KW-0808">Transferase</keyword>
<proteinExistence type="inferred from homology"/>
<organism evidence="6 7">
    <name type="scientific">Pholiota conissans</name>
    <dbReference type="NCBI Taxonomy" id="109636"/>
    <lineage>
        <taxon>Eukaryota</taxon>
        <taxon>Fungi</taxon>
        <taxon>Dikarya</taxon>
        <taxon>Basidiomycota</taxon>
        <taxon>Agaricomycotina</taxon>
        <taxon>Agaricomycetes</taxon>
        <taxon>Agaricomycetidae</taxon>
        <taxon>Agaricales</taxon>
        <taxon>Agaricineae</taxon>
        <taxon>Strophariaceae</taxon>
        <taxon>Pholiota</taxon>
    </lineage>
</organism>
<dbReference type="InterPro" id="IPR008949">
    <property type="entry name" value="Isoprenoid_synthase_dom_sf"/>
</dbReference>
<dbReference type="SFLD" id="SFLDG01018">
    <property type="entry name" value="Squalene/Phytoene_Synthase_Lik"/>
    <property type="match status" value="1"/>
</dbReference>
<dbReference type="NCBIfam" id="TIGR01559">
    <property type="entry name" value="squal_synth"/>
    <property type="match status" value="1"/>
</dbReference>
<sequence>MGVTNWLALLLTHPFEFRTLVQFYLYHEQKRDIAALKEHPTSGWDRQSMRRCWDFLDLTSRSFSAVIKELEGDLARTIALFYLVLRGLDTIEDDMTIPDHIKQPILRSFHVHTVTPGWKYDGCGPAEKDRQLLVEYDTVVEEVNKLLPEYKNIIIDITLKMETGMADYAHKAATTGSIYLETVAEYDLYCHYVAGLVGEGLSRIFSASGKEAAYIANQLELSNSMGLLLQKTNIIRDFREDVDNKRYFWPREIWGKEEYGFKEMKEMTSTDPAVVRRATWAQSGMVLDALRHAVDSLDYLRMLKNQSVFNFCAIPASMAIATLELCFMNKEMFQRNIKIRKAEAAKLIMRSTNPREVGLVFREYARRIHAKALPSDPNFIRISIACGKIETWCEHNYPSFVHFSSETGKQTLDPADPRTKIVLRQQAIETELAKKKRLEDIRNGITNGSAVDPTLLGTKEIGKGELLMYVGAAFSIVIVLSLAIIYALVKYSE</sequence>
<dbReference type="SUPFAM" id="SSF48576">
    <property type="entry name" value="Terpenoid synthases"/>
    <property type="match status" value="1"/>
</dbReference>
<comment type="catalytic activity">
    <reaction evidence="5">
        <text>2 (2E,6E)-farnesyl diphosphate + NADH + H(+) = squalene + 2 diphosphate + NAD(+)</text>
        <dbReference type="Rhea" id="RHEA:32299"/>
        <dbReference type="ChEBI" id="CHEBI:15378"/>
        <dbReference type="ChEBI" id="CHEBI:15440"/>
        <dbReference type="ChEBI" id="CHEBI:33019"/>
        <dbReference type="ChEBI" id="CHEBI:57540"/>
        <dbReference type="ChEBI" id="CHEBI:57945"/>
        <dbReference type="ChEBI" id="CHEBI:175763"/>
        <dbReference type="EC" id="2.5.1.21"/>
    </reaction>
</comment>
<evidence type="ECO:0000256" key="5">
    <source>
        <dbReference type="RuleBase" id="RU368088"/>
    </source>
</evidence>
<dbReference type="OrthoDB" id="431150at2759"/>
<dbReference type="GO" id="GO:0055056">
    <property type="term" value="F:D-glucose transmembrane transporter activity"/>
    <property type="evidence" value="ECO:0007669"/>
    <property type="project" value="UniProtKB-UniRule"/>
</dbReference>
<evidence type="ECO:0000256" key="2">
    <source>
        <dbReference type="ARBA" id="ARBA00006251"/>
    </source>
</evidence>
<comment type="catalytic activity">
    <reaction evidence="5">
        <text>2 (2E,6E)-farnesyl diphosphate + NADPH + H(+) = squalene + 2 diphosphate + NADP(+)</text>
        <dbReference type="Rhea" id="RHEA:32295"/>
        <dbReference type="ChEBI" id="CHEBI:15378"/>
        <dbReference type="ChEBI" id="CHEBI:15440"/>
        <dbReference type="ChEBI" id="CHEBI:33019"/>
        <dbReference type="ChEBI" id="CHEBI:57783"/>
        <dbReference type="ChEBI" id="CHEBI:58349"/>
        <dbReference type="ChEBI" id="CHEBI:175763"/>
        <dbReference type="EC" id="2.5.1.21"/>
    </reaction>
</comment>
<dbReference type="GO" id="GO:0005789">
    <property type="term" value="C:endoplasmic reticulum membrane"/>
    <property type="evidence" value="ECO:0007669"/>
    <property type="project" value="TreeGrafter"/>
</dbReference>
<dbReference type="Pfam" id="PF00494">
    <property type="entry name" value="SQS_PSY"/>
    <property type="match status" value="1"/>
</dbReference>
<name>A0A9P5ZAS6_9AGAR</name>
<reference evidence="6" key="1">
    <citation type="submission" date="2020-11" db="EMBL/GenBank/DDBJ databases">
        <authorList>
            <consortium name="DOE Joint Genome Institute"/>
            <person name="Ahrendt S."/>
            <person name="Riley R."/>
            <person name="Andreopoulos W."/>
            <person name="Labutti K."/>
            <person name="Pangilinan J."/>
            <person name="Ruiz-Duenas F.J."/>
            <person name="Barrasa J.M."/>
            <person name="Sanchez-Garcia M."/>
            <person name="Camarero S."/>
            <person name="Miyauchi S."/>
            <person name="Serrano A."/>
            <person name="Linde D."/>
            <person name="Babiker R."/>
            <person name="Drula E."/>
            <person name="Ayuso-Fernandez I."/>
            <person name="Pacheco R."/>
            <person name="Padilla G."/>
            <person name="Ferreira P."/>
            <person name="Barriuso J."/>
            <person name="Kellner H."/>
            <person name="Castanera R."/>
            <person name="Alfaro M."/>
            <person name="Ramirez L."/>
            <person name="Pisabarro A.G."/>
            <person name="Kuo A."/>
            <person name="Tritt A."/>
            <person name="Lipzen A."/>
            <person name="He G."/>
            <person name="Yan M."/>
            <person name="Ng V."/>
            <person name="Cullen D."/>
            <person name="Martin F."/>
            <person name="Rosso M.-N."/>
            <person name="Henrissat B."/>
            <person name="Hibbett D."/>
            <person name="Martinez A.T."/>
            <person name="Grigoriev I.V."/>
        </authorList>
    </citation>
    <scope>NUCLEOTIDE SEQUENCE</scope>
    <source>
        <strain evidence="6">CIRM-BRFM 674</strain>
    </source>
</reference>
<keyword evidence="5" id="KW-0472">Membrane</keyword>
<dbReference type="PROSITE" id="PS01044">
    <property type="entry name" value="SQUALEN_PHYTOEN_SYN_1"/>
    <property type="match status" value="1"/>
</dbReference>
<evidence type="ECO:0000313" key="6">
    <source>
        <dbReference type="EMBL" id="KAF9483059.1"/>
    </source>
</evidence>
<evidence type="ECO:0000313" key="7">
    <source>
        <dbReference type="Proteomes" id="UP000807469"/>
    </source>
</evidence>
<keyword evidence="5" id="KW-1133">Transmembrane helix</keyword>
<dbReference type="GO" id="GO:0045338">
    <property type="term" value="P:farnesyl diphosphate metabolic process"/>
    <property type="evidence" value="ECO:0007669"/>
    <property type="project" value="InterPro"/>
</dbReference>
<dbReference type="Proteomes" id="UP000807469">
    <property type="component" value="Unassembled WGS sequence"/>
</dbReference>
<accession>A0A9P5ZAS6</accession>
<protein>
    <recommendedName>
        <fullName evidence="3 5">Squalene synthase</fullName>
        <shortName evidence="5">SQS</shortName>
        <shortName evidence="5">SS</shortName>
        <ecNumber evidence="3 5">2.5.1.21</ecNumber>
    </recommendedName>
</protein>
<dbReference type="InterPro" id="IPR033904">
    <property type="entry name" value="Trans_IPPS_HH"/>
</dbReference>
<feature type="transmembrane region" description="Helical" evidence="5">
    <location>
        <begin position="466"/>
        <end position="489"/>
    </location>
</feature>
<gene>
    <name evidence="6" type="ORF">BDN70DRAFT_874301</name>
</gene>
<dbReference type="InterPro" id="IPR006449">
    <property type="entry name" value="Squal_synth-like"/>
</dbReference>
<dbReference type="Gene3D" id="1.10.600.10">
    <property type="entry name" value="Farnesyl Diphosphate Synthase"/>
    <property type="match status" value="1"/>
</dbReference>
<dbReference type="FunFam" id="1.10.600.10:FF:000023">
    <property type="entry name" value="Squalene synthase"/>
    <property type="match status" value="1"/>
</dbReference>
<dbReference type="PROSITE" id="PS01045">
    <property type="entry name" value="SQUALEN_PHYTOEN_SYN_2"/>
    <property type="match status" value="1"/>
</dbReference>
<evidence type="ECO:0000256" key="4">
    <source>
        <dbReference type="ARBA" id="ARBA00022679"/>
    </source>
</evidence>
<comment type="function">
    <text evidence="5">Catalyzes the condensation of 2 farnesyl pyrophosphate (FPP) moieties to form squalene.</text>
</comment>
<dbReference type="AlphaFoldDB" id="A0A9P5ZAS6"/>
<dbReference type="InterPro" id="IPR002060">
    <property type="entry name" value="Squ/phyt_synthse"/>
</dbReference>
<comment type="pathway">
    <text evidence="5">Terpene metabolism; lanosterol biosynthesis; lanosterol from farnesyl diphosphate: step 1/3.</text>
</comment>
<keyword evidence="5" id="KW-0812">Transmembrane</keyword>
<dbReference type="CDD" id="cd00683">
    <property type="entry name" value="Trans_IPPS_HH"/>
    <property type="match status" value="1"/>
</dbReference>
<dbReference type="EC" id="2.5.1.21" evidence="3 5"/>